<name>A0A1V8T7P3_9PEZI</name>
<dbReference type="AlphaFoldDB" id="A0A1V8T7P3"/>
<accession>A0A1V8T7P3</accession>
<dbReference type="InParanoid" id="A0A1V8T7P3"/>
<evidence type="ECO:0000313" key="2">
    <source>
        <dbReference type="Proteomes" id="UP000192596"/>
    </source>
</evidence>
<dbReference type="InterPro" id="IPR040632">
    <property type="entry name" value="Sulfotransfer_4"/>
</dbReference>
<dbReference type="PANTHER" id="PTHR36978:SF4">
    <property type="entry name" value="P-LOOP CONTAINING NUCLEOSIDE TRIPHOSPHATE HYDROLASE PROTEIN"/>
    <property type="match status" value="1"/>
</dbReference>
<dbReference type="InterPro" id="IPR027417">
    <property type="entry name" value="P-loop_NTPase"/>
</dbReference>
<gene>
    <name evidence="1" type="ORF">B0A48_07818</name>
</gene>
<dbReference type="Pfam" id="PF17784">
    <property type="entry name" value="Sulfotransfer_4"/>
    <property type="match status" value="1"/>
</dbReference>
<reference evidence="2" key="1">
    <citation type="submission" date="2017-03" db="EMBL/GenBank/DDBJ databases">
        <title>Genomes of endolithic fungi from Antarctica.</title>
        <authorList>
            <person name="Coleine C."/>
            <person name="Masonjones S."/>
            <person name="Stajich J.E."/>
        </authorList>
    </citation>
    <scope>NUCLEOTIDE SEQUENCE [LARGE SCALE GENOMIC DNA]</scope>
    <source>
        <strain evidence="2">CCFEE 5527</strain>
    </source>
</reference>
<keyword evidence="2" id="KW-1185">Reference proteome</keyword>
<dbReference type="STRING" id="1507870.A0A1V8T7P3"/>
<protein>
    <recommendedName>
        <fullName evidence="3">Sulfotransferase domain-containing protein</fullName>
    </recommendedName>
</protein>
<dbReference type="PANTHER" id="PTHR36978">
    <property type="entry name" value="P-LOOP CONTAINING NUCLEOTIDE TRIPHOSPHATE HYDROLASE"/>
    <property type="match status" value="1"/>
</dbReference>
<dbReference type="EMBL" id="NAJO01000015">
    <property type="protein sequence ID" value="OQO07248.1"/>
    <property type="molecule type" value="Genomic_DNA"/>
</dbReference>
<evidence type="ECO:0008006" key="3">
    <source>
        <dbReference type="Google" id="ProtNLM"/>
    </source>
</evidence>
<organism evidence="1 2">
    <name type="scientific">Cryoendolithus antarcticus</name>
    <dbReference type="NCBI Taxonomy" id="1507870"/>
    <lineage>
        <taxon>Eukaryota</taxon>
        <taxon>Fungi</taxon>
        <taxon>Dikarya</taxon>
        <taxon>Ascomycota</taxon>
        <taxon>Pezizomycotina</taxon>
        <taxon>Dothideomycetes</taxon>
        <taxon>Dothideomycetidae</taxon>
        <taxon>Cladosporiales</taxon>
        <taxon>Cladosporiaceae</taxon>
        <taxon>Cryoendolithus</taxon>
    </lineage>
</organism>
<dbReference type="OrthoDB" id="408152at2759"/>
<comment type="caution">
    <text evidence="1">The sequence shown here is derived from an EMBL/GenBank/DDBJ whole genome shotgun (WGS) entry which is preliminary data.</text>
</comment>
<proteinExistence type="predicted"/>
<dbReference type="Proteomes" id="UP000192596">
    <property type="component" value="Unassembled WGS sequence"/>
</dbReference>
<evidence type="ECO:0000313" key="1">
    <source>
        <dbReference type="EMBL" id="OQO07248.1"/>
    </source>
</evidence>
<dbReference type="Gene3D" id="3.40.50.300">
    <property type="entry name" value="P-loop containing nucleotide triphosphate hydrolases"/>
    <property type="match status" value="1"/>
</dbReference>
<sequence length="229" mass="25976">MPPQILIFGLPRTGTQSLCDAITLLTGEPVYHMREVAMHSHQPAWISLLDRKYRDREAPEALIPALKDVLEPYCGMADFPASIFPESLLSAYPNAKVILTPRNEDAWYASMLRTLWAGHLAATAETNDRNITMRGLRWKYHEYCWGNDFPANGRDYYRKYVQEVKRLCEGREVLEWDVNSKVVEEEVGWERLCGFLGVSVPEGVDFPWTDENAIKPAAGVEGGKEGEAK</sequence>
<dbReference type="SUPFAM" id="SSF52540">
    <property type="entry name" value="P-loop containing nucleoside triphosphate hydrolases"/>
    <property type="match status" value="1"/>
</dbReference>